<evidence type="ECO:0000256" key="3">
    <source>
        <dbReference type="ARBA" id="ARBA00022777"/>
    </source>
</evidence>
<gene>
    <name evidence="6" type="ORF">QN277_011042</name>
</gene>
<proteinExistence type="predicted"/>
<keyword evidence="7" id="KW-1185">Reference proteome</keyword>
<reference evidence="6" key="1">
    <citation type="submission" date="2023-10" db="EMBL/GenBank/DDBJ databases">
        <title>Chromosome-level genome of the transformable northern wattle, Acacia crassicarpa.</title>
        <authorList>
            <person name="Massaro I."/>
            <person name="Sinha N.R."/>
            <person name="Poethig S."/>
            <person name="Leichty A.R."/>
        </authorList>
    </citation>
    <scope>NUCLEOTIDE SEQUENCE</scope>
    <source>
        <strain evidence="6">Acra3RX</strain>
        <tissue evidence="6">Leaf</tissue>
    </source>
</reference>
<protein>
    <recommendedName>
        <fullName evidence="5">Protein kinase domain-containing protein</fullName>
    </recommendedName>
</protein>
<evidence type="ECO:0000259" key="5">
    <source>
        <dbReference type="PROSITE" id="PS50011"/>
    </source>
</evidence>
<dbReference type="FunFam" id="3.30.200.20:FF:000305">
    <property type="entry name" value="PTI1-like tyrosine-protein kinase At3g15890"/>
    <property type="match status" value="1"/>
</dbReference>
<dbReference type="Gene3D" id="1.10.510.10">
    <property type="entry name" value="Transferase(Phosphotransferase) domain 1"/>
    <property type="match status" value="1"/>
</dbReference>
<dbReference type="GO" id="GO:0005524">
    <property type="term" value="F:ATP binding"/>
    <property type="evidence" value="ECO:0007669"/>
    <property type="project" value="UniProtKB-KW"/>
</dbReference>
<dbReference type="InterPro" id="IPR000719">
    <property type="entry name" value="Prot_kinase_dom"/>
</dbReference>
<sequence>MTFCPISFCAKLLDRKARGKKAPTWRVFSLKELRTATNNFNYDNKLEEAEFCSVYWGQLWNGSQIAVKRLKIWSDKAYTEFAVEVEILARVQHKNLVSLSGYCAEEQERLIVYDYMPNLSLFSQLHEQHPEECLLDWNKRMNIAIGSSEGIAYLHHQVTPQIIHRDIKASNVQIDLDFQAQISGFEFAKLISDSTTHSRSNVKGTLGYIAPEYALLGKASASCDVYSFGILLLELASGKRPILKPNAMTKQLIYDWALSLTWEKKFSEIADSKLKGNFVGEELKRVILIGLICAQSQPEKRPTMLEVVEMLKGESKDKLSQLEKNELFTNPSTLENKNGLLVS</sequence>
<dbReference type="PANTHER" id="PTHR47973">
    <property type="entry name" value="CYSTEINE-RICH RECEPTOR-LIKE PROTEIN KINASE 3"/>
    <property type="match status" value="1"/>
</dbReference>
<dbReference type="GO" id="GO:0004672">
    <property type="term" value="F:protein kinase activity"/>
    <property type="evidence" value="ECO:0007669"/>
    <property type="project" value="InterPro"/>
</dbReference>
<dbReference type="Gene3D" id="3.30.200.20">
    <property type="entry name" value="Phosphorylase Kinase, domain 1"/>
    <property type="match status" value="1"/>
</dbReference>
<dbReference type="InterPro" id="IPR052059">
    <property type="entry name" value="CR_Ser/Thr_kinase"/>
</dbReference>
<dbReference type="InterPro" id="IPR001245">
    <property type="entry name" value="Ser-Thr/Tyr_kinase_cat_dom"/>
</dbReference>
<keyword evidence="3" id="KW-0418">Kinase</keyword>
<dbReference type="PROSITE" id="PS50011">
    <property type="entry name" value="PROTEIN_KINASE_DOM"/>
    <property type="match status" value="1"/>
</dbReference>
<keyword evidence="2" id="KW-0547">Nucleotide-binding</keyword>
<dbReference type="SUPFAM" id="SSF56112">
    <property type="entry name" value="Protein kinase-like (PK-like)"/>
    <property type="match status" value="1"/>
</dbReference>
<dbReference type="CDD" id="cd14066">
    <property type="entry name" value="STKc_IRAK"/>
    <property type="match status" value="1"/>
</dbReference>
<evidence type="ECO:0000256" key="4">
    <source>
        <dbReference type="ARBA" id="ARBA00022840"/>
    </source>
</evidence>
<keyword evidence="4" id="KW-0067">ATP-binding</keyword>
<feature type="domain" description="Protein kinase" evidence="5">
    <location>
        <begin position="40"/>
        <end position="328"/>
    </location>
</feature>
<organism evidence="6 7">
    <name type="scientific">Acacia crassicarpa</name>
    <name type="common">northern wattle</name>
    <dbReference type="NCBI Taxonomy" id="499986"/>
    <lineage>
        <taxon>Eukaryota</taxon>
        <taxon>Viridiplantae</taxon>
        <taxon>Streptophyta</taxon>
        <taxon>Embryophyta</taxon>
        <taxon>Tracheophyta</taxon>
        <taxon>Spermatophyta</taxon>
        <taxon>Magnoliopsida</taxon>
        <taxon>eudicotyledons</taxon>
        <taxon>Gunneridae</taxon>
        <taxon>Pentapetalae</taxon>
        <taxon>rosids</taxon>
        <taxon>fabids</taxon>
        <taxon>Fabales</taxon>
        <taxon>Fabaceae</taxon>
        <taxon>Caesalpinioideae</taxon>
        <taxon>mimosoid clade</taxon>
        <taxon>Acacieae</taxon>
        <taxon>Acacia</taxon>
    </lineage>
</organism>
<comment type="caution">
    <text evidence="6">The sequence shown here is derived from an EMBL/GenBank/DDBJ whole genome shotgun (WGS) entry which is preliminary data.</text>
</comment>
<name>A0AAE1ILE3_9FABA</name>
<accession>A0AAE1ILE3</accession>
<dbReference type="Proteomes" id="UP001293593">
    <property type="component" value="Unassembled WGS sequence"/>
</dbReference>
<dbReference type="AlphaFoldDB" id="A0AAE1ILE3"/>
<dbReference type="InterPro" id="IPR011009">
    <property type="entry name" value="Kinase-like_dom_sf"/>
</dbReference>
<evidence type="ECO:0000256" key="2">
    <source>
        <dbReference type="ARBA" id="ARBA00022741"/>
    </source>
</evidence>
<dbReference type="Pfam" id="PF07714">
    <property type="entry name" value="PK_Tyr_Ser-Thr"/>
    <property type="match status" value="1"/>
</dbReference>
<dbReference type="FunFam" id="1.10.510.10:FF:000317">
    <property type="entry name" value="PTI1-like tyrosine-protein kinase At3g15890"/>
    <property type="match status" value="1"/>
</dbReference>
<dbReference type="SMART" id="SM00220">
    <property type="entry name" value="S_TKc"/>
    <property type="match status" value="1"/>
</dbReference>
<evidence type="ECO:0000256" key="1">
    <source>
        <dbReference type="ARBA" id="ARBA00022679"/>
    </source>
</evidence>
<evidence type="ECO:0000313" key="6">
    <source>
        <dbReference type="EMBL" id="KAK4252912.1"/>
    </source>
</evidence>
<evidence type="ECO:0000313" key="7">
    <source>
        <dbReference type="Proteomes" id="UP001293593"/>
    </source>
</evidence>
<dbReference type="EMBL" id="JAWXYG010000019">
    <property type="protein sequence ID" value="KAK4252912.1"/>
    <property type="molecule type" value="Genomic_DNA"/>
</dbReference>
<keyword evidence="1" id="KW-0808">Transferase</keyword>
<dbReference type="PIRSF" id="PIRSF000654">
    <property type="entry name" value="Integrin-linked_kinase"/>
    <property type="match status" value="1"/>
</dbReference>